<keyword evidence="2" id="KW-1185">Reference proteome</keyword>
<protein>
    <submittedName>
        <fullName evidence="1">Uncharacterized protein</fullName>
    </submittedName>
</protein>
<dbReference type="EMBL" id="CM018037">
    <property type="protein sequence ID" value="KAA8539329.1"/>
    <property type="molecule type" value="Genomic_DNA"/>
</dbReference>
<gene>
    <name evidence="1" type="ORF">F0562_026021</name>
</gene>
<dbReference type="AlphaFoldDB" id="A0A5J5B9N4"/>
<evidence type="ECO:0000313" key="1">
    <source>
        <dbReference type="EMBL" id="KAA8539329.1"/>
    </source>
</evidence>
<accession>A0A5J5B9N4</accession>
<organism evidence="1 2">
    <name type="scientific">Nyssa sinensis</name>
    <dbReference type="NCBI Taxonomy" id="561372"/>
    <lineage>
        <taxon>Eukaryota</taxon>
        <taxon>Viridiplantae</taxon>
        <taxon>Streptophyta</taxon>
        <taxon>Embryophyta</taxon>
        <taxon>Tracheophyta</taxon>
        <taxon>Spermatophyta</taxon>
        <taxon>Magnoliopsida</taxon>
        <taxon>eudicotyledons</taxon>
        <taxon>Gunneridae</taxon>
        <taxon>Pentapetalae</taxon>
        <taxon>asterids</taxon>
        <taxon>Cornales</taxon>
        <taxon>Nyssaceae</taxon>
        <taxon>Nyssa</taxon>
    </lineage>
</organism>
<sequence length="175" mass="16979">MKVELARRAGGYPVVGGLGDRVCGGTVVGVVRWMRVSALGVDDGGAVGSGCDGGAAVELLGVRLVVSRCGLGFGGGVAVGDDGVVVAAATGDDGRCAMVEAGAVGDGVGGVAGVGCDGIADGGAADLMVVVRGGGDGGACWDEREIDGCGDGSDEVAGGAGWSGRRWVDRERRRL</sequence>
<proteinExistence type="predicted"/>
<dbReference type="Proteomes" id="UP000325577">
    <property type="component" value="Linkage Group LG14"/>
</dbReference>
<name>A0A5J5B9N4_9ASTE</name>
<evidence type="ECO:0000313" key="2">
    <source>
        <dbReference type="Proteomes" id="UP000325577"/>
    </source>
</evidence>
<reference evidence="1 2" key="1">
    <citation type="submission" date="2019-09" db="EMBL/GenBank/DDBJ databases">
        <title>A chromosome-level genome assembly of the Chinese tupelo Nyssa sinensis.</title>
        <authorList>
            <person name="Yang X."/>
            <person name="Kang M."/>
            <person name="Yang Y."/>
            <person name="Xiong H."/>
            <person name="Wang M."/>
            <person name="Zhang Z."/>
            <person name="Wang Z."/>
            <person name="Wu H."/>
            <person name="Ma T."/>
            <person name="Liu J."/>
            <person name="Xi Z."/>
        </authorList>
    </citation>
    <scope>NUCLEOTIDE SEQUENCE [LARGE SCALE GENOMIC DNA]</scope>
    <source>
        <strain evidence="1">J267</strain>
        <tissue evidence="1">Leaf</tissue>
    </source>
</reference>